<name>L2F5D2_9GAMM</name>
<feature type="signal peptide" evidence="4">
    <location>
        <begin position="1"/>
        <end position="22"/>
    </location>
</feature>
<proteinExistence type="inferred from homology"/>
<feature type="region of interest" description="Disordered" evidence="3">
    <location>
        <begin position="23"/>
        <end position="56"/>
    </location>
</feature>
<dbReference type="PANTHER" id="PTHR35936">
    <property type="entry name" value="MEMBRANE-BOUND LYTIC MUREIN TRANSGLYCOSYLASE F"/>
    <property type="match status" value="1"/>
</dbReference>
<evidence type="ECO:0000256" key="1">
    <source>
        <dbReference type="ARBA" id="ARBA00010333"/>
    </source>
</evidence>
<dbReference type="Gene3D" id="3.40.190.10">
    <property type="entry name" value="Periplasmic binding protein-like II"/>
    <property type="match status" value="2"/>
</dbReference>
<evidence type="ECO:0000313" key="7">
    <source>
        <dbReference type="Proteomes" id="UP000023795"/>
    </source>
</evidence>
<dbReference type="STRING" id="1230338.MOMA_06871"/>
<organism evidence="6 7">
    <name type="scientific">Moraxella macacae 0408225</name>
    <dbReference type="NCBI Taxonomy" id="1230338"/>
    <lineage>
        <taxon>Bacteria</taxon>
        <taxon>Pseudomonadati</taxon>
        <taxon>Pseudomonadota</taxon>
        <taxon>Gammaproteobacteria</taxon>
        <taxon>Moraxellales</taxon>
        <taxon>Moraxellaceae</taxon>
        <taxon>Moraxella</taxon>
    </lineage>
</organism>
<dbReference type="EMBL" id="ANIN01000002">
    <property type="protein sequence ID" value="ELA08264.1"/>
    <property type="molecule type" value="Genomic_DNA"/>
</dbReference>
<dbReference type="Pfam" id="PF00497">
    <property type="entry name" value="SBP_bac_3"/>
    <property type="match status" value="1"/>
</dbReference>
<evidence type="ECO:0000256" key="4">
    <source>
        <dbReference type="SAM" id="SignalP"/>
    </source>
</evidence>
<dbReference type="OrthoDB" id="368476at2"/>
<dbReference type="PROSITE" id="PS51257">
    <property type="entry name" value="PROKAR_LIPOPROTEIN"/>
    <property type="match status" value="1"/>
</dbReference>
<dbReference type="SMART" id="SM00062">
    <property type="entry name" value="PBPb"/>
    <property type="match status" value="1"/>
</dbReference>
<sequence length="280" mass="30798">MKQCVIFISLFFAFGLTGCNNATDTQLTQKPKPSTEDTAEKASTTQAPPTSDSIPTLKVAMTGKGVPLTFNDAKGNLTGIDLDIIRAVGELEGFNVVPVPEKWENLFTNVELGKYDIALSGISWTAERAGKYGLSNGYFFNPASFTYNSKKLTNKPKKLSDLSGLKVGVLKGSKHEKTLSTVPNIKLQVSTKSFDNLNAMAQGDLDVMVHDYLNLKQYQHDYPKQNLVIETFETPDEKSAYLVMVTKKDNTDLLNKLNSGIAKLQKDGTIDKIVAKYIDK</sequence>
<dbReference type="RefSeq" id="WP_009501816.1">
    <property type="nucleotide sequence ID" value="NZ_ANIN01000002.1"/>
</dbReference>
<feature type="domain" description="Solute-binding protein family 3/N-terminal" evidence="5">
    <location>
        <begin position="56"/>
        <end position="280"/>
    </location>
</feature>
<accession>L2F5D2</accession>
<dbReference type="AlphaFoldDB" id="L2F5D2"/>
<keyword evidence="2 4" id="KW-0732">Signal</keyword>
<feature type="compositionally biased region" description="Polar residues" evidence="3">
    <location>
        <begin position="23"/>
        <end position="32"/>
    </location>
</feature>
<feature type="compositionally biased region" description="Polar residues" evidence="3">
    <location>
        <begin position="41"/>
        <end position="54"/>
    </location>
</feature>
<dbReference type="SUPFAM" id="SSF53850">
    <property type="entry name" value="Periplasmic binding protein-like II"/>
    <property type="match status" value="1"/>
</dbReference>
<evidence type="ECO:0000256" key="2">
    <source>
        <dbReference type="ARBA" id="ARBA00022729"/>
    </source>
</evidence>
<reference evidence="6 7" key="1">
    <citation type="journal article" date="2013" name="Genome Announc.">
        <title>Genome Sequence of Moraxella macacae 0408225, a Novel Bacterial Species Isolated from a Cynomolgus Macaque with Epistaxis.</title>
        <authorList>
            <person name="Ladner J.T."/>
            <person name="Whitehouse C.A."/>
            <person name="Koroleva G.I."/>
            <person name="Palacios G.F."/>
        </authorList>
    </citation>
    <scope>NUCLEOTIDE SEQUENCE [LARGE SCALE GENOMIC DNA]</scope>
    <source>
        <strain evidence="6 7">0408225</strain>
    </source>
</reference>
<evidence type="ECO:0000313" key="6">
    <source>
        <dbReference type="EMBL" id="ELA08264.1"/>
    </source>
</evidence>
<dbReference type="PANTHER" id="PTHR35936:SF35">
    <property type="entry name" value="L-CYSTINE-BINDING PROTEIN TCYJ"/>
    <property type="match status" value="1"/>
</dbReference>
<protein>
    <submittedName>
        <fullName evidence="6">Extracellular solute-binding protein</fullName>
    </submittedName>
</protein>
<evidence type="ECO:0000259" key="5">
    <source>
        <dbReference type="SMART" id="SM00062"/>
    </source>
</evidence>
<dbReference type="CDD" id="cd13530">
    <property type="entry name" value="PBP2_peptides_like"/>
    <property type="match status" value="1"/>
</dbReference>
<keyword evidence="7" id="KW-1185">Reference proteome</keyword>
<gene>
    <name evidence="6" type="ORF">MOMA_06871</name>
</gene>
<comment type="caution">
    <text evidence="6">The sequence shown here is derived from an EMBL/GenBank/DDBJ whole genome shotgun (WGS) entry which is preliminary data.</text>
</comment>
<dbReference type="InterPro" id="IPR001638">
    <property type="entry name" value="Solute-binding_3/MltF_N"/>
</dbReference>
<feature type="chain" id="PRO_5003957666" evidence="4">
    <location>
        <begin position="23"/>
        <end position="280"/>
    </location>
</feature>
<comment type="similarity">
    <text evidence="1">Belongs to the bacterial solute-binding protein 3 family.</text>
</comment>
<dbReference type="PATRIC" id="fig|1230338.3.peg.1468"/>
<evidence type="ECO:0000256" key="3">
    <source>
        <dbReference type="SAM" id="MobiDB-lite"/>
    </source>
</evidence>
<dbReference type="Proteomes" id="UP000023795">
    <property type="component" value="Unassembled WGS sequence"/>
</dbReference>
<dbReference type="eggNOG" id="COG0834">
    <property type="taxonomic scope" value="Bacteria"/>
</dbReference>